<dbReference type="InterPro" id="IPR001590">
    <property type="entry name" value="Peptidase_M12B"/>
</dbReference>
<evidence type="ECO:0000256" key="8">
    <source>
        <dbReference type="PROSITE-ProRule" id="PRU00276"/>
    </source>
</evidence>
<evidence type="ECO:0000313" key="14">
    <source>
        <dbReference type="EMBL" id="CAA77783.1"/>
    </source>
</evidence>
<dbReference type="PANTHER" id="PTHR11905:SF120">
    <property type="entry name" value="DISINTEGRIN AND METALLOPROTEINASE DOMAIN-CONTAINING PROTEIN 1A"/>
    <property type="match status" value="1"/>
</dbReference>
<dbReference type="OrthoDB" id="5951731at2759"/>
<dbReference type="SMART" id="SM00050">
    <property type="entry name" value="DISIN"/>
    <property type="match status" value="1"/>
</dbReference>
<dbReference type="PANTHER" id="PTHR11905">
    <property type="entry name" value="ADAM A DISINTEGRIN AND METALLOPROTEASE DOMAIN"/>
    <property type="match status" value="1"/>
</dbReference>
<keyword evidence="4 10" id="KW-0472">Membrane</keyword>
<dbReference type="InterPro" id="IPR034027">
    <property type="entry name" value="Reprolysin_adamalysin"/>
</dbReference>
<evidence type="ECO:0000256" key="2">
    <source>
        <dbReference type="ARBA" id="ARBA00022692"/>
    </source>
</evidence>
<dbReference type="GO" id="GO:0046872">
    <property type="term" value="F:metal ion binding"/>
    <property type="evidence" value="ECO:0007669"/>
    <property type="project" value="UniProtKB-KW"/>
</dbReference>
<dbReference type="MEROPS" id="M12.201"/>
<feature type="compositionally biased region" description="Acidic residues" evidence="9">
    <location>
        <begin position="776"/>
        <end position="804"/>
    </location>
</feature>
<dbReference type="PROSITE" id="PS50215">
    <property type="entry name" value="ADAM_MEPRO"/>
    <property type="match status" value="1"/>
</dbReference>
<dbReference type="InterPro" id="IPR000742">
    <property type="entry name" value="EGF"/>
</dbReference>
<evidence type="ECO:0000256" key="10">
    <source>
        <dbReference type="SAM" id="Phobius"/>
    </source>
</evidence>
<dbReference type="Pfam" id="PF01562">
    <property type="entry name" value="Pep_M12B_propep"/>
    <property type="match status" value="1"/>
</dbReference>
<evidence type="ECO:0000259" key="13">
    <source>
        <dbReference type="PROSITE" id="PS50215"/>
    </source>
</evidence>
<dbReference type="GO" id="GO:1990913">
    <property type="term" value="C:sperm head plasma membrane"/>
    <property type="evidence" value="ECO:0007669"/>
    <property type="project" value="TreeGrafter"/>
</dbReference>
<dbReference type="AlphaFoldDB" id="Q60410"/>
<dbReference type="Pfam" id="PF01421">
    <property type="entry name" value="Reprolysin"/>
    <property type="match status" value="1"/>
</dbReference>
<keyword evidence="5 7" id="KW-1015">Disulfide bond</keyword>
<dbReference type="GO" id="GO:0004222">
    <property type="term" value="F:metalloendopeptidase activity"/>
    <property type="evidence" value="ECO:0007669"/>
    <property type="project" value="InterPro"/>
</dbReference>
<dbReference type="CDD" id="cd04269">
    <property type="entry name" value="ZnMc_adamalysin_II_like"/>
    <property type="match status" value="1"/>
</dbReference>
<dbReference type="Gene3D" id="4.10.70.10">
    <property type="entry name" value="Disintegrin domain"/>
    <property type="match status" value="1"/>
</dbReference>
<feature type="binding site" evidence="8">
    <location>
        <position position="390"/>
    </location>
    <ligand>
        <name>Zn(2+)</name>
        <dbReference type="ChEBI" id="CHEBI:29105"/>
        <note>catalytic</note>
    </ligand>
</feature>
<feature type="domain" description="EGF-like" evidence="11">
    <location>
        <begin position="673"/>
        <end position="707"/>
    </location>
</feature>
<dbReference type="InterPro" id="IPR024079">
    <property type="entry name" value="MetalloPept_cat_dom_sf"/>
</dbReference>
<keyword evidence="7" id="KW-0245">EGF-like domain</keyword>
<dbReference type="InterPro" id="IPR036436">
    <property type="entry name" value="Disintegrin_dom_sf"/>
</dbReference>
<feature type="binding site" evidence="8">
    <location>
        <position position="380"/>
    </location>
    <ligand>
        <name>Zn(2+)</name>
        <dbReference type="ChEBI" id="CHEBI:29105"/>
        <note>catalytic</note>
    </ligand>
</feature>
<evidence type="ECO:0000256" key="5">
    <source>
        <dbReference type="ARBA" id="ARBA00023157"/>
    </source>
</evidence>
<feature type="disulfide bond" evidence="6">
    <location>
        <begin position="504"/>
        <end position="524"/>
    </location>
</feature>
<feature type="compositionally biased region" description="Pro residues" evidence="9">
    <location>
        <begin position="718"/>
        <end position="732"/>
    </location>
</feature>
<reference evidence="14" key="1">
    <citation type="journal article" date="1992" name="Nature">
        <title>A potential fusion peptide and an integrin ligand domain in a protein active in sperm-egg fusion.</title>
        <authorList>
            <person name="Blobel C.P."/>
            <person name="Wolfsberg T.G."/>
            <person name="Turck C.W."/>
            <person name="Myles D.G."/>
            <person name="Primakoff P."/>
            <person name="White J.M."/>
        </authorList>
    </citation>
    <scope>NUCLEOTIDE SEQUENCE OF 516-804</scope>
    <source>
        <tissue evidence="14">Testis</tissue>
    </source>
</reference>
<dbReference type="GO" id="GO:0008584">
    <property type="term" value="P:male gonad development"/>
    <property type="evidence" value="ECO:0007669"/>
    <property type="project" value="TreeGrafter"/>
</dbReference>
<keyword evidence="3 10" id="KW-1133">Transmembrane helix</keyword>
<feature type="disulfide bond" evidence="7">
    <location>
        <begin position="697"/>
        <end position="706"/>
    </location>
</feature>
<dbReference type="BRENDA" id="3.4.24.B8">
    <property type="organism ID" value="1225"/>
</dbReference>
<dbReference type="PROSITE" id="PS01186">
    <property type="entry name" value="EGF_2"/>
    <property type="match status" value="1"/>
</dbReference>
<organism evidence="14">
    <name type="scientific">Cavia porcellus</name>
    <name type="common">Guinea pig</name>
    <dbReference type="NCBI Taxonomy" id="10141"/>
    <lineage>
        <taxon>Eukaryota</taxon>
        <taxon>Metazoa</taxon>
        <taxon>Chordata</taxon>
        <taxon>Craniata</taxon>
        <taxon>Vertebrata</taxon>
        <taxon>Euteleostomi</taxon>
        <taxon>Mammalia</taxon>
        <taxon>Eutheria</taxon>
        <taxon>Euarchontoglires</taxon>
        <taxon>Glires</taxon>
        <taxon>Rodentia</taxon>
        <taxon>Hystricomorpha</taxon>
        <taxon>Caviidae</taxon>
        <taxon>Cavia</taxon>
    </lineage>
</organism>
<dbReference type="InterPro" id="IPR001762">
    <property type="entry name" value="Disintegrin_dom"/>
</dbReference>
<comment type="caution">
    <text evidence="7">Lacks conserved residue(s) required for the propagation of feature annotation.</text>
</comment>
<dbReference type="PROSITE" id="PS50214">
    <property type="entry name" value="DISINTEGRIN_2"/>
    <property type="match status" value="1"/>
</dbReference>
<feature type="domain" description="Peptidase M12B" evidence="13">
    <location>
        <begin position="245"/>
        <end position="439"/>
    </location>
</feature>
<evidence type="ECO:0000259" key="11">
    <source>
        <dbReference type="PROSITE" id="PS50026"/>
    </source>
</evidence>
<dbReference type="EMBL" id="Z11719">
    <property type="protein sequence ID" value="CAA77783.1"/>
    <property type="molecule type" value="mRNA"/>
</dbReference>
<evidence type="ECO:0000256" key="9">
    <source>
        <dbReference type="SAM" id="MobiDB-lite"/>
    </source>
</evidence>
<dbReference type="FunFam" id="3.40.390.10:FF:000002">
    <property type="entry name" value="Disintegrin and metalloproteinase domain-containing protein 22"/>
    <property type="match status" value="1"/>
</dbReference>
<dbReference type="SMART" id="SM00608">
    <property type="entry name" value="ACR"/>
    <property type="match status" value="1"/>
</dbReference>
<name>Q60410_CAVPO</name>
<keyword evidence="2 10" id="KW-0812">Transmembrane</keyword>
<proteinExistence type="evidence at transcript level"/>
<dbReference type="RefSeq" id="NP_001166567.1">
    <property type="nucleotide sequence ID" value="NM_001173096.1"/>
</dbReference>
<feature type="region of interest" description="Disordered" evidence="9">
    <location>
        <begin position="769"/>
        <end position="804"/>
    </location>
</feature>
<keyword evidence="8" id="KW-0862">Zinc</keyword>
<accession>Q60410</accession>
<evidence type="ECO:0000256" key="4">
    <source>
        <dbReference type="ARBA" id="ARBA00023136"/>
    </source>
</evidence>
<dbReference type="PROSITE" id="PS50026">
    <property type="entry name" value="EGF_3"/>
    <property type="match status" value="1"/>
</dbReference>
<protein>
    <submittedName>
        <fullName evidence="14">Guinea pig PH-30 alpha</fullName>
    </submittedName>
</protein>
<dbReference type="Gene3D" id="3.40.390.10">
    <property type="entry name" value="Collagenase (Catalytic Domain)"/>
    <property type="match status" value="1"/>
</dbReference>
<dbReference type="InterPro" id="IPR002870">
    <property type="entry name" value="Peptidase_M12B_N"/>
</dbReference>
<dbReference type="Pfam" id="PF00200">
    <property type="entry name" value="Disintegrin"/>
    <property type="match status" value="1"/>
</dbReference>
<keyword evidence="8" id="KW-0479">Metal-binding</keyword>
<evidence type="ECO:0000256" key="6">
    <source>
        <dbReference type="PROSITE-ProRule" id="PRU00068"/>
    </source>
</evidence>
<feature type="domain" description="Disintegrin" evidence="12">
    <location>
        <begin position="448"/>
        <end position="532"/>
    </location>
</feature>
<dbReference type="Pfam" id="PF08516">
    <property type="entry name" value="ADAM_CR"/>
    <property type="match status" value="1"/>
</dbReference>
<dbReference type="FunFam" id="4.10.70.10:FF:000003">
    <property type="entry name" value="Disintegrin and metalloproteinase domain-containing protein 17"/>
    <property type="match status" value="1"/>
</dbReference>
<dbReference type="SUPFAM" id="SSF55486">
    <property type="entry name" value="Metalloproteases ('zincins'), catalytic domain"/>
    <property type="match status" value="1"/>
</dbReference>
<dbReference type="PRINTS" id="PR00289">
    <property type="entry name" value="DISINTEGRIN"/>
</dbReference>
<dbReference type="SUPFAM" id="SSF57552">
    <property type="entry name" value="Blood coagulation inhibitor (disintegrin)"/>
    <property type="match status" value="1"/>
</dbReference>
<evidence type="ECO:0000256" key="3">
    <source>
        <dbReference type="ARBA" id="ARBA00022989"/>
    </source>
</evidence>
<dbReference type="GO" id="GO:0006508">
    <property type="term" value="P:proteolysis"/>
    <property type="evidence" value="ECO:0007669"/>
    <property type="project" value="InterPro"/>
</dbReference>
<reference evidence="14" key="2">
    <citation type="journal article" date="1993" name="Proc. Natl. Acad. Sci. U.S.A.">
        <title>The precursor region of a protein active in sperm-egg fusion contains a metalloprotease and a disintegrin domain: structural, functional, and evolutionary implications.</title>
        <authorList>
            <person name="Wolfsberg T.G."/>
            <person name="Bazan J.F."/>
            <person name="Blobel C.P."/>
            <person name="Myles D.G."/>
            <person name="Primakoff P."/>
            <person name="White J.M."/>
        </authorList>
    </citation>
    <scope>NUCLEOTIDE SEQUENCE</scope>
    <source>
        <tissue evidence="14">Testis</tissue>
    </source>
</reference>
<evidence type="ECO:0000256" key="7">
    <source>
        <dbReference type="PROSITE-ProRule" id="PRU00076"/>
    </source>
</evidence>
<feature type="active site" evidence="8">
    <location>
        <position position="381"/>
    </location>
</feature>
<dbReference type="GeneID" id="100379221"/>
<feature type="binding site" evidence="8">
    <location>
        <position position="384"/>
    </location>
    <ligand>
        <name>Zn(2+)</name>
        <dbReference type="ChEBI" id="CHEBI:29105"/>
        <note>catalytic</note>
    </ligand>
</feature>
<dbReference type="GO" id="GO:0007339">
    <property type="term" value="P:binding of sperm to zona pellucida"/>
    <property type="evidence" value="ECO:0007669"/>
    <property type="project" value="TreeGrafter"/>
</dbReference>
<dbReference type="InterPro" id="IPR006586">
    <property type="entry name" value="ADAM_Cys-rich"/>
</dbReference>
<dbReference type="GO" id="GO:0009897">
    <property type="term" value="C:external side of plasma membrane"/>
    <property type="evidence" value="ECO:0007669"/>
    <property type="project" value="TreeGrafter"/>
</dbReference>
<dbReference type="KEGG" id="cpoc:100379221"/>
<comment type="subcellular location">
    <subcellularLocation>
        <location evidence="1">Membrane</location>
        <topology evidence="1">Single-pass membrane protein</topology>
    </subcellularLocation>
</comment>
<dbReference type="PIR" id="S23402">
    <property type="entry name" value="S23402"/>
</dbReference>
<sequence>MRSGSMMASVRNTISFSASLQKAHVVLHVARSLLQTCTLLMVAPRLGLVPGHLCVRLVTKLLVGTVLLPHIHCHLGPVHYSSYEIVIPESLTVKGSQDPGGRTSYMLLIQGHKQLIHLKVKRDYFVDDFPVYSYHNGNVRQETPSIARDCHYEGYIEGASSSFVSVSACSGLRGILIKENTSYGIEPILSSQRFEHVLYTMARQAPVSCRASAKDSQAVSTSWQQGSRKPHSVQALSSYLWVHTKYVEMFVVVNNQRFQMWGSDVNETVQRVVDIIALANIFTRGINTEVVLAGVEVWTEGDLIEVPVDLRVTLRNFNRWRQDKLLPRVRHDVAHMIVGHHPGETSGQAFLNGACSSGFAAAVEAFHHEDALLSAALLVHELGHNLGIRHDHSACVCRDKHSCLMQENITEESGFSNCSSDYFYHFLHEHRGACLFNKPWHKARRRRAATCGNGVVEESEQCDCGVNCDTSECCDQACNLKGNATCSNELCCSDCQYKNSGYLCRPSVGPCDLPEYCTGQSGKCPLDTYKQDGTPCNEGFFCVSKGCTDPGIQCATYFGHGARSAPDACYTTLNSIGNIFGNCGQSGNPTTYVGCSGDSTKCGKLICTGISSIPPIRALFAAIQIPHGDDWCWSISNFGDPASSPTEGAVSAGTSCASGKACVNAQCSTFTLDTANCSAAEMCNENGICNNLGHCHCGDGFAPPNCKEQGTGGSIDSGPPPPSSTPTAPPKPTQTTKASSENLALIGLIILVILLLLLVICAICLGIPAEEAPPPPEEEEAGELEEEPEPEPEPEEEEAAEEED</sequence>
<evidence type="ECO:0000256" key="1">
    <source>
        <dbReference type="ARBA" id="ARBA00004167"/>
    </source>
</evidence>
<evidence type="ECO:0000259" key="12">
    <source>
        <dbReference type="PROSITE" id="PS50214"/>
    </source>
</evidence>
<feature type="transmembrane region" description="Helical" evidence="10">
    <location>
        <begin position="743"/>
        <end position="767"/>
    </location>
</feature>
<feature type="region of interest" description="Disordered" evidence="9">
    <location>
        <begin position="708"/>
        <end position="736"/>
    </location>
</feature>